<dbReference type="Gene3D" id="1.20.1560.10">
    <property type="entry name" value="ABC transporter type 1, transmembrane domain"/>
    <property type="match status" value="1"/>
</dbReference>
<evidence type="ECO:0000256" key="6">
    <source>
        <dbReference type="ARBA" id="ARBA00023136"/>
    </source>
</evidence>
<dbReference type="InterPro" id="IPR011527">
    <property type="entry name" value="ABC1_TM_dom"/>
</dbReference>
<evidence type="ECO:0000256" key="1">
    <source>
        <dbReference type="ARBA" id="ARBA00004651"/>
    </source>
</evidence>
<keyword evidence="3" id="KW-0547">Nucleotide-binding</keyword>
<keyword evidence="11" id="KW-1185">Reference proteome</keyword>
<name>A0ABY0V563_9ACTO</name>
<dbReference type="RefSeq" id="WP_092648175.1">
    <property type="nucleotide sequence ID" value="NZ_LT629792.1"/>
</dbReference>
<keyword evidence="4 10" id="KW-0067">ATP-binding</keyword>
<dbReference type="GO" id="GO:0005524">
    <property type="term" value="F:ATP binding"/>
    <property type="evidence" value="ECO:0007669"/>
    <property type="project" value="UniProtKB-KW"/>
</dbReference>
<dbReference type="Pfam" id="PF00664">
    <property type="entry name" value="ABC_membrane"/>
    <property type="match status" value="1"/>
</dbReference>
<dbReference type="InterPro" id="IPR036640">
    <property type="entry name" value="ABC1_TM_sf"/>
</dbReference>
<evidence type="ECO:0000256" key="7">
    <source>
        <dbReference type="SAM" id="Phobius"/>
    </source>
</evidence>
<protein>
    <submittedName>
        <fullName evidence="10">ATP-binding cassette, subfamily B</fullName>
    </submittedName>
</protein>
<reference evidence="10 11" key="1">
    <citation type="submission" date="2016-10" db="EMBL/GenBank/DDBJ databases">
        <authorList>
            <person name="Varghese N."/>
            <person name="Submissions S."/>
        </authorList>
    </citation>
    <scope>NUCLEOTIDE SEQUENCE [LARGE SCALE GENOMIC DNA]</scope>
    <source>
        <strain evidence="10 11">DSM 9169</strain>
    </source>
</reference>
<dbReference type="PROSITE" id="PS00211">
    <property type="entry name" value="ABC_TRANSPORTER_1"/>
    <property type="match status" value="1"/>
</dbReference>
<evidence type="ECO:0000313" key="10">
    <source>
        <dbReference type="EMBL" id="SDT86106.1"/>
    </source>
</evidence>
<keyword evidence="5 7" id="KW-1133">Transmembrane helix</keyword>
<feature type="transmembrane region" description="Helical" evidence="7">
    <location>
        <begin position="56"/>
        <end position="79"/>
    </location>
</feature>
<dbReference type="PANTHER" id="PTHR24221:SF397">
    <property type="entry name" value="ABC TRANSPORTER, ATP-BINDING TRANSMEMBRANE PROTEIN"/>
    <property type="match status" value="1"/>
</dbReference>
<dbReference type="InterPro" id="IPR003593">
    <property type="entry name" value="AAA+_ATPase"/>
</dbReference>
<gene>
    <name evidence="10" type="ORF">SAMN04489714_0248</name>
</gene>
<evidence type="ECO:0000259" key="9">
    <source>
        <dbReference type="PROSITE" id="PS50929"/>
    </source>
</evidence>
<evidence type="ECO:0000256" key="2">
    <source>
        <dbReference type="ARBA" id="ARBA00022692"/>
    </source>
</evidence>
<dbReference type="SUPFAM" id="SSF52540">
    <property type="entry name" value="P-loop containing nucleoside triphosphate hydrolases"/>
    <property type="match status" value="1"/>
</dbReference>
<dbReference type="Proteomes" id="UP000198976">
    <property type="component" value="Chromosome I"/>
</dbReference>
<sequence>MISIFAKFFRFSGTHRRSWYWAIALECLRSLATSIQIVPLFMVLFALVNGTMTARIMWISLGLLIVSVVLASALHYAGYSLEMQACYLMLDDKRINIGQRMRFMPMGFFNKRSLGNLTAVCTSTMEDLESLAGNIVVRVLTGVLHATILSCGFIIIDWRIGLLYLCGVAAMLVVNSRMIVLSRKYSPARLDAQTRLADAVMEYIQGVGVVKSFGMSDRHNTSMDTAIGEAERQNYRLEKVSIPPTMIQQIVLRTFSVAAIAASIYFYVADSMKLFVCLLVIVGAFFVYSKIEVAGALSFMLPSIDLAMDRVNEVENTPLMTEAGSITHADTSDLVLKDVTFSYGEGEENAVIHGVNLTIPQGTSCAIVGPSGSGKTTLMKLIARFWDVQGGSVTLGGHDVREWSYDRLMDHFAMVFQNVYLFSDTVENNITFGCPTATHEDVVRAARQACCHDFIEALPDGYSTVLGEAGATLSGGERQRLSIARALLKDAPIILLDEATANVDPENEAELQSAIETLTRNKTVVMIAHRLKTVRNADQIVVLDHGCVVQQGQHDELSRQDGIYRDFVNTRERAISWKIATASD</sequence>
<evidence type="ECO:0000256" key="3">
    <source>
        <dbReference type="ARBA" id="ARBA00022741"/>
    </source>
</evidence>
<evidence type="ECO:0000256" key="5">
    <source>
        <dbReference type="ARBA" id="ARBA00022989"/>
    </source>
</evidence>
<dbReference type="SMART" id="SM00382">
    <property type="entry name" value="AAA"/>
    <property type="match status" value="1"/>
</dbReference>
<evidence type="ECO:0000256" key="4">
    <source>
        <dbReference type="ARBA" id="ARBA00022840"/>
    </source>
</evidence>
<feature type="transmembrane region" description="Helical" evidence="7">
    <location>
        <begin position="135"/>
        <end position="156"/>
    </location>
</feature>
<dbReference type="PROSITE" id="PS50893">
    <property type="entry name" value="ABC_TRANSPORTER_2"/>
    <property type="match status" value="1"/>
</dbReference>
<keyword evidence="6 7" id="KW-0472">Membrane</keyword>
<organism evidence="10 11">
    <name type="scientific">Schaalia radingae</name>
    <dbReference type="NCBI Taxonomy" id="131110"/>
    <lineage>
        <taxon>Bacteria</taxon>
        <taxon>Bacillati</taxon>
        <taxon>Actinomycetota</taxon>
        <taxon>Actinomycetes</taxon>
        <taxon>Actinomycetales</taxon>
        <taxon>Actinomycetaceae</taxon>
        <taxon>Schaalia</taxon>
    </lineage>
</organism>
<dbReference type="SUPFAM" id="SSF90123">
    <property type="entry name" value="ABC transporter transmembrane region"/>
    <property type="match status" value="1"/>
</dbReference>
<dbReference type="PROSITE" id="PS50929">
    <property type="entry name" value="ABC_TM1F"/>
    <property type="match status" value="1"/>
</dbReference>
<dbReference type="InterPro" id="IPR017871">
    <property type="entry name" value="ABC_transporter-like_CS"/>
</dbReference>
<evidence type="ECO:0000313" key="11">
    <source>
        <dbReference type="Proteomes" id="UP000198976"/>
    </source>
</evidence>
<feature type="transmembrane region" description="Helical" evidence="7">
    <location>
        <begin position="162"/>
        <end position="180"/>
    </location>
</feature>
<feature type="domain" description="ABC transmembrane type-1" evidence="9">
    <location>
        <begin position="40"/>
        <end position="272"/>
    </location>
</feature>
<dbReference type="InterPro" id="IPR039421">
    <property type="entry name" value="Type_1_exporter"/>
</dbReference>
<feature type="domain" description="ABC transporter" evidence="8">
    <location>
        <begin position="334"/>
        <end position="570"/>
    </location>
</feature>
<feature type="transmembrane region" description="Helical" evidence="7">
    <location>
        <begin position="250"/>
        <end position="268"/>
    </location>
</feature>
<dbReference type="PANTHER" id="PTHR24221">
    <property type="entry name" value="ATP-BINDING CASSETTE SUB-FAMILY B"/>
    <property type="match status" value="1"/>
</dbReference>
<accession>A0ABY0V563</accession>
<feature type="transmembrane region" description="Helical" evidence="7">
    <location>
        <begin position="20"/>
        <end position="44"/>
    </location>
</feature>
<evidence type="ECO:0000259" key="8">
    <source>
        <dbReference type="PROSITE" id="PS50893"/>
    </source>
</evidence>
<comment type="subcellular location">
    <subcellularLocation>
        <location evidence="1">Cell membrane</location>
        <topology evidence="1">Multi-pass membrane protein</topology>
    </subcellularLocation>
</comment>
<dbReference type="InterPro" id="IPR003439">
    <property type="entry name" value="ABC_transporter-like_ATP-bd"/>
</dbReference>
<feature type="transmembrane region" description="Helical" evidence="7">
    <location>
        <begin position="274"/>
        <end position="301"/>
    </location>
</feature>
<proteinExistence type="predicted"/>
<dbReference type="Gene3D" id="3.40.50.300">
    <property type="entry name" value="P-loop containing nucleotide triphosphate hydrolases"/>
    <property type="match status" value="1"/>
</dbReference>
<keyword evidence="2 7" id="KW-0812">Transmembrane</keyword>
<dbReference type="EMBL" id="LT629792">
    <property type="protein sequence ID" value="SDT86106.1"/>
    <property type="molecule type" value="Genomic_DNA"/>
</dbReference>
<dbReference type="Pfam" id="PF00005">
    <property type="entry name" value="ABC_tran"/>
    <property type="match status" value="1"/>
</dbReference>
<dbReference type="InterPro" id="IPR027417">
    <property type="entry name" value="P-loop_NTPase"/>
</dbReference>